<dbReference type="EMBL" id="BMAW01119305">
    <property type="protein sequence ID" value="GFT83987.1"/>
    <property type="molecule type" value="Genomic_DNA"/>
</dbReference>
<evidence type="ECO:0000313" key="2">
    <source>
        <dbReference type="Proteomes" id="UP000887013"/>
    </source>
</evidence>
<name>A0A8X6PSU9_NEPPI</name>
<comment type="caution">
    <text evidence="1">The sequence shown here is derived from an EMBL/GenBank/DDBJ whole genome shotgun (WGS) entry which is preliminary data.</text>
</comment>
<dbReference type="AlphaFoldDB" id="A0A8X6PSU9"/>
<gene>
    <name evidence="1" type="ORF">NPIL_678481</name>
</gene>
<evidence type="ECO:0000313" key="1">
    <source>
        <dbReference type="EMBL" id="GFT83987.1"/>
    </source>
</evidence>
<reference evidence="1" key="1">
    <citation type="submission" date="2020-08" db="EMBL/GenBank/DDBJ databases">
        <title>Multicomponent nature underlies the extraordinary mechanical properties of spider dragline silk.</title>
        <authorList>
            <person name="Kono N."/>
            <person name="Nakamura H."/>
            <person name="Mori M."/>
            <person name="Yoshida Y."/>
            <person name="Ohtoshi R."/>
            <person name="Malay A.D."/>
            <person name="Moran D.A.P."/>
            <person name="Tomita M."/>
            <person name="Numata K."/>
            <person name="Arakawa K."/>
        </authorList>
    </citation>
    <scope>NUCLEOTIDE SEQUENCE</scope>
</reference>
<organism evidence="1 2">
    <name type="scientific">Nephila pilipes</name>
    <name type="common">Giant wood spider</name>
    <name type="synonym">Nephila maculata</name>
    <dbReference type="NCBI Taxonomy" id="299642"/>
    <lineage>
        <taxon>Eukaryota</taxon>
        <taxon>Metazoa</taxon>
        <taxon>Ecdysozoa</taxon>
        <taxon>Arthropoda</taxon>
        <taxon>Chelicerata</taxon>
        <taxon>Arachnida</taxon>
        <taxon>Araneae</taxon>
        <taxon>Araneomorphae</taxon>
        <taxon>Entelegynae</taxon>
        <taxon>Araneoidea</taxon>
        <taxon>Nephilidae</taxon>
        <taxon>Nephila</taxon>
    </lineage>
</organism>
<keyword evidence="2" id="KW-1185">Reference proteome</keyword>
<proteinExistence type="predicted"/>
<dbReference type="Proteomes" id="UP000887013">
    <property type="component" value="Unassembled WGS sequence"/>
</dbReference>
<accession>A0A8X6PSU9</accession>
<sequence>MHASEPRGNASEGRYAEYIRSPPAPYAKHIRMPQRVAWRRYSIDDTHAAERSRRVVNIAGCMMKPIYIVKPIATAFSGPTKAPQDKTLNLFLVIPLFPAGLPIGALVA</sequence>
<protein>
    <submittedName>
        <fullName evidence="1">Uncharacterized protein</fullName>
    </submittedName>
</protein>